<proteinExistence type="predicted"/>
<feature type="region of interest" description="Disordered" evidence="1">
    <location>
        <begin position="175"/>
        <end position="277"/>
    </location>
</feature>
<dbReference type="EMBL" id="CP036455">
    <property type="protein sequence ID" value="QBI56568.1"/>
    <property type="molecule type" value="Genomic_DNA"/>
</dbReference>
<keyword evidence="3" id="KW-1185">Reference proteome</keyword>
<dbReference type="AlphaFoldDB" id="A0A4P6Q704"/>
<reference evidence="2 3" key="1">
    <citation type="submission" date="2019-02" db="EMBL/GenBank/DDBJ databases">
        <authorList>
            <person name="Khodamoradi S."/>
            <person name="Hahnke R.L."/>
            <person name="Kaempfer P."/>
            <person name="Schumann P."/>
            <person name="Rohde M."/>
            <person name="Steinert M."/>
            <person name="Luzhetskyy A."/>
            <person name="Wink J."/>
            <person name="Ruckert C."/>
        </authorList>
    </citation>
    <scope>NUCLEOTIDE SEQUENCE [LARGE SCALE GENOMIC DNA]</scope>
    <source>
        <strain evidence="2 3">M2</strain>
    </source>
</reference>
<feature type="compositionally biased region" description="Basic and acidic residues" evidence="1">
    <location>
        <begin position="236"/>
        <end position="246"/>
    </location>
</feature>
<organism evidence="2 3">
    <name type="scientific">Streptomonospora litoralis</name>
    <dbReference type="NCBI Taxonomy" id="2498135"/>
    <lineage>
        <taxon>Bacteria</taxon>
        <taxon>Bacillati</taxon>
        <taxon>Actinomycetota</taxon>
        <taxon>Actinomycetes</taxon>
        <taxon>Streptosporangiales</taxon>
        <taxon>Nocardiopsidaceae</taxon>
        <taxon>Streptomonospora</taxon>
    </lineage>
</organism>
<accession>A0A4P6Q704</accession>
<sequence>MYDMLFVLTGAAISLVTSVVVTWVQSRHVRKSEIRVATRESTRQLTGLFIAEREGALDAQDAEPTAALAEAEMMSVAISDRRTRERMRAVIRLLRELRLPELQELSGAKPAVMRPLLCDHALEVLGAHFRNERLPALPQHVQKMLDVEDEALSIHAGGAPRNAASAIKTSAAAEASAPSGSASRSSGSSSGSGSGSSSGSKPTAKSGSAASGSGAGSASDSSSSEAPAPRGRIRRKQQDTAEDSAKSARRTKAGKGAGGKDDDADDEVHSAFWNDDA</sequence>
<evidence type="ECO:0000313" key="3">
    <source>
        <dbReference type="Proteomes" id="UP000292235"/>
    </source>
</evidence>
<evidence type="ECO:0000256" key="1">
    <source>
        <dbReference type="SAM" id="MobiDB-lite"/>
    </source>
</evidence>
<gene>
    <name evidence="2" type="ORF">EKD16_24115</name>
</gene>
<dbReference type="KEGG" id="strr:EKD16_24115"/>
<dbReference type="RefSeq" id="WP_207391389.1">
    <property type="nucleotide sequence ID" value="NZ_CP036455.1"/>
</dbReference>
<name>A0A4P6Q704_9ACTN</name>
<dbReference type="Proteomes" id="UP000292235">
    <property type="component" value="Chromosome"/>
</dbReference>
<protein>
    <submittedName>
        <fullName evidence="2">Uncharacterized protein</fullName>
    </submittedName>
</protein>
<evidence type="ECO:0000313" key="2">
    <source>
        <dbReference type="EMBL" id="QBI56568.1"/>
    </source>
</evidence>
<feature type="compositionally biased region" description="Low complexity" evidence="1">
    <location>
        <begin position="197"/>
        <end position="228"/>
    </location>
</feature>
<feature type="compositionally biased region" description="Low complexity" evidence="1">
    <location>
        <begin position="175"/>
        <end position="189"/>
    </location>
</feature>